<accession>A0A1B0D050</accession>
<dbReference type="EMBL" id="AJVK01009829">
    <property type="status" value="NOT_ANNOTATED_CDS"/>
    <property type="molecule type" value="Genomic_DNA"/>
</dbReference>
<dbReference type="EMBL" id="AJVK01009828">
    <property type="status" value="NOT_ANNOTATED_CDS"/>
    <property type="molecule type" value="Genomic_DNA"/>
</dbReference>
<organism evidence="1 2">
    <name type="scientific">Phlebotomus papatasi</name>
    <name type="common">Sandfly</name>
    <dbReference type="NCBI Taxonomy" id="29031"/>
    <lineage>
        <taxon>Eukaryota</taxon>
        <taxon>Metazoa</taxon>
        <taxon>Ecdysozoa</taxon>
        <taxon>Arthropoda</taxon>
        <taxon>Hexapoda</taxon>
        <taxon>Insecta</taxon>
        <taxon>Pterygota</taxon>
        <taxon>Neoptera</taxon>
        <taxon>Endopterygota</taxon>
        <taxon>Diptera</taxon>
        <taxon>Nematocera</taxon>
        <taxon>Psychodoidea</taxon>
        <taxon>Psychodidae</taxon>
        <taxon>Phlebotomus</taxon>
        <taxon>Phlebotomus</taxon>
    </lineage>
</organism>
<dbReference type="EMBL" id="AJVK01009827">
    <property type="status" value="NOT_ANNOTATED_CDS"/>
    <property type="molecule type" value="Genomic_DNA"/>
</dbReference>
<dbReference type="AlphaFoldDB" id="A0A1B0D050"/>
<evidence type="ECO:0000313" key="2">
    <source>
        <dbReference type="Proteomes" id="UP000092462"/>
    </source>
</evidence>
<dbReference type="EMBL" id="AJVK01009830">
    <property type="status" value="NOT_ANNOTATED_CDS"/>
    <property type="molecule type" value="Genomic_DNA"/>
</dbReference>
<dbReference type="Proteomes" id="UP000092462">
    <property type="component" value="Unassembled WGS sequence"/>
</dbReference>
<protein>
    <submittedName>
        <fullName evidence="1">Uncharacterized protein</fullName>
    </submittedName>
</protein>
<reference evidence="1" key="1">
    <citation type="submission" date="2022-08" db="UniProtKB">
        <authorList>
            <consortium name="EnsemblMetazoa"/>
        </authorList>
    </citation>
    <scope>IDENTIFICATION</scope>
    <source>
        <strain evidence="1">Israel</strain>
    </source>
</reference>
<dbReference type="Gene3D" id="2.60.120.920">
    <property type="match status" value="1"/>
</dbReference>
<dbReference type="VEuPathDB" id="VectorBase:PPAPM1_006084"/>
<proteinExistence type="predicted"/>
<dbReference type="EnsemblMetazoa" id="PPAI000722-RA">
    <property type="protein sequence ID" value="PPAI000722-PA"/>
    <property type="gene ID" value="PPAI000722"/>
</dbReference>
<evidence type="ECO:0000313" key="1">
    <source>
        <dbReference type="EnsemblMetazoa" id="PPAI000722-PA"/>
    </source>
</evidence>
<dbReference type="VEuPathDB" id="VectorBase:PPAI000722"/>
<dbReference type="InterPro" id="IPR043136">
    <property type="entry name" value="B30.2/SPRY_sf"/>
</dbReference>
<name>A0A1B0D050_PHLPP</name>
<sequence length="102" mass="11618">MDSQSSQSSSKSSTQPIDRFKLLYMNVNEDETPLPRSWSSQDKCNTIGLTQNNLRVHYKESMNYPWQSPLAVCVAHGYELRNLMAKSSLGACAFVDDVIRYH</sequence>
<keyword evidence="2" id="KW-1185">Reference proteome</keyword>